<gene>
    <name evidence="2" type="ORF">G7058_07580</name>
</gene>
<dbReference type="InterPro" id="IPR036895">
    <property type="entry name" value="Uracil-DNA_glycosylase-like_sf"/>
</dbReference>
<dbReference type="AlphaFoldDB" id="A0A6G7WI00"/>
<dbReference type="RefSeq" id="WP_166062956.1">
    <property type="nucleotide sequence ID" value="NZ_CP049889.1"/>
</dbReference>
<sequence length="169" mass="19176">METTQGFGPVFDEKTRVLILGSHPGVPSLRKRQYYGNPGNAFWRTVFHALEVTDPVDYTQRLELLLENGIGLWDVYDTVQRAGSLDVNIKNETLNDFSRILDGSDVRLIIANGQTAYRETQKHAIFERYEVVSALSTSGLNNGREKERMAQWNQAIRYGLNKEEGPKDA</sequence>
<evidence type="ECO:0000313" key="3">
    <source>
        <dbReference type="Proteomes" id="UP000501830"/>
    </source>
</evidence>
<feature type="domain" description="Uracil-DNA glycosylase-like" evidence="1">
    <location>
        <begin position="8"/>
        <end position="154"/>
    </location>
</feature>
<accession>A0A6G7WI00</accession>
<evidence type="ECO:0000259" key="1">
    <source>
        <dbReference type="SMART" id="SM00986"/>
    </source>
</evidence>
<dbReference type="GO" id="GO:0033958">
    <property type="term" value="F:DNA-deoxyinosine glycosylase activity"/>
    <property type="evidence" value="ECO:0007669"/>
    <property type="project" value="UniProtKB-EC"/>
</dbReference>
<dbReference type="CDD" id="cd10032">
    <property type="entry name" value="UDG-F6_HDG"/>
    <property type="match status" value="1"/>
</dbReference>
<dbReference type="NCBIfam" id="TIGR04274">
    <property type="entry name" value="hypoxanDNAglyco"/>
    <property type="match status" value="1"/>
</dbReference>
<dbReference type="SUPFAM" id="SSF52141">
    <property type="entry name" value="Uracil-DNA glycosylase-like"/>
    <property type="match status" value="1"/>
</dbReference>
<dbReference type="EMBL" id="CP049889">
    <property type="protein sequence ID" value="QIK51895.1"/>
    <property type="molecule type" value="Genomic_DNA"/>
</dbReference>
<keyword evidence="2" id="KW-0378">Hydrolase</keyword>
<dbReference type="InterPro" id="IPR005122">
    <property type="entry name" value="Uracil-DNA_glycosylase-like"/>
</dbReference>
<proteinExistence type="predicted"/>
<organism evidence="2 3">
    <name type="scientific">Jeotgalibaca porci</name>
    <dbReference type="NCBI Taxonomy" id="1868793"/>
    <lineage>
        <taxon>Bacteria</taxon>
        <taxon>Bacillati</taxon>
        <taxon>Bacillota</taxon>
        <taxon>Bacilli</taxon>
        <taxon>Lactobacillales</taxon>
        <taxon>Carnobacteriaceae</taxon>
        <taxon>Jeotgalibaca</taxon>
    </lineage>
</organism>
<dbReference type="Gene3D" id="3.40.470.10">
    <property type="entry name" value="Uracil-DNA glycosylase-like domain"/>
    <property type="match status" value="1"/>
</dbReference>
<dbReference type="SMART" id="SM00986">
    <property type="entry name" value="UDG"/>
    <property type="match status" value="1"/>
</dbReference>
<dbReference type="KEGG" id="jpo:G7058_07580"/>
<dbReference type="SMART" id="SM00987">
    <property type="entry name" value="UreE_C"/>
    <property type="match status" value="1"/>
</dbReference>
<dbReference type="Pfam" id="PF03167">
    <property type="entry name" value="UDG"/>
    <property type="match status" value="1"/>
</dbReference>
<name>A0A6G7WI00_9LACT</name>
<dbReference type="EC" id="3.2.2.15" evidence="2"/>
<evidence type="ECO:0000313" key="2">
    <source>
        <dbReference type="EMBL" id="QIK51895.1"/>
    </source>
</evidence>
<keyword evidence="3" id="KW-1185">Reference proteome</keyword>
<keyword evidence="2" id="KW-0326">Glycosidase</keyword>
<protein>
    <submittedName>
        <fullName evidence="2">DNA-deoxyinosine glycosylase</fullName>
        <ecNumber evidence="2">3.2.2.15</ecNumber>
    </submittedName>
</protein>
<dbReference type="InterPro" id="IPR026353">
    <property type="entry name" value="Hypoxan-DNA_Glyclase"/>
</dbReference>
<dbReference type="Proteomes" id="UP000501830">
    <property type="component" value="Chromosome"/>
</dbReference>
<reference evidence="2 3" key="1">
    <citation type="journal article" date="2017" name="Int. J. Syst. Evol. Microbiol.">
        <title>Jeotgalibaca porci sp. nov. and Jeotgalibaca arthritidis sp. nov., isolated from pigs, and emended description of the genus Jeotgalibaca.</title>
        <authorList>
            <person name="Zamora L."/>
            <person name="Perez-Sancho M."/>
            <person name="Dominguez L."/>
            <person name="Fernandez-Garayzabal J.F."/>
            <person name="Vela A.I."/>
        </authorList>
    </citation>
    <scope>NUCLEOTIDE SEQUENCE [LARGE SCALE GENOMIC DNA]</scope>
    <source>
        <strain evidence="2 3">CCUG 69148</strain>
    </source>
</reference>
<dbReference type="GeneID" id="94553140"/>